<name>A0A2U3PTQ8_9BRAD</name>
<evidence type="ECO:0000313" key="5">
    <source>
        <dbReference type="Proteomes" id="UP000669317"/>
    </source>
</evidence>
<evidence type="ECO:0000313" key="4">
    <source>
        <dbReference type="Proteomes" id="UP000246085"/>
    </source>
</evidence>
<sequence>MADTRQANKERNREIARNEEAKQITGSIRVSTWAVAVAVIVGGILFTLGWLSLR</sequence>
<evidence type="ECO:0000313" key="2">
    <source>
        <dbReference type="EMBL" id="MBP0110248.1"/>
    </source>
</evidence>
<keyword evidence="1" id="KW-0472">Membrane</keyword>
<proteinExistence type="predicted"/>
<gene>
    <name evidence="3" type="ORF">BRAD3257_1377</name>
    <name evidence="2" type="ORF">JWS04_03865</name>
</gene>
<reference evidence="2 5" key="2">
    <citation type="submission" date="2021-03" db="EMBL/GenBank/DDBJ databases">
        <title>Genome Sequence of Bradyrhizobium vignae strain ISRA400.</title>
        <authorList>
            <person name="Tisa L.S."/>
            <person name="Svistoonoff S."/>
            <person name="Hocher V."/>
            <person name="Fall S."/>
            <person name="Zaiya A."/>
            <person name="Naing D."/>
            <person name="Niang N."/>
            <person name="Diouf A."/>
            <person name="Dasylva M.C."/>
            <person name="Toure O."/>
            <person name="Gueye M."/>
            <person name="Gully D."/>
            <person name="Tisseyre P."/>
            <person name="Simpson S."/>
            <person name="Morris K."/>
            <person name="Thomas W.K."/>
        </authorList>
    </citation>
    <scope>NUCLEOTIDE SEQUENCE [LARGE SCALE GENOMIC DNA]</scope>
    <source>
        <strain evidence="2 5">ISRA400</strain>
    </source>
</reference>
<dbReference type="Proteomes" id="UP000246085">
    <property type="component" value="Chromosome BRAD3257"/>
</dbReference>
<evidence type="ECO:0000313" key="3">
    <source>
        <dbReference type="EMBL" id="SPP92508.1"/>
    </source>
</evidence>
<dbReference type="RefSeq" id="WP_174221549.1">
    <property type="nucleotide sequence ID" value="NZ_JAGIKT010000005.1"/>
</dbReference>
<keyword evidence="1" id="KW-0812">Transmembrane</keyword>
<keyword evidence="5" id="KW-1185">Reference proteome</keyword>
<organism evidence="3 4">
    <name type="scientific">Bradyrhizobium vignae</name>
    <dbReference type="NCBI Taxonomy" id="1549949"/>
    <lineage>
        <taxon>Bacteria</taxon>
        <taxon>Pseudomonadati</taxon>
        <taxon>Pseudomonadota</taxon>
        <taxon>Alphaproteobacteria</taxon>
        <taxon>Hyphomicrobiales</taxon>
        <taxon>Nitrobacteraceae</taxon>
        <taxon>Bradyrhizobium</taxon>
    </lineage>
</organism>
<protein>
    <submittedName>
        <fullName evidence="3">Uncharacterized protein</fullName>
    </submittedName>
</protein>
<feature type="transmembrane region" description="Helical" evidence="1">
    <location>
        <begin position="33"/>
        <end position="53"/>
    </location>
</feature>
<evidence type="ECO:0000256" key="1">
    <source>
        <dbReference type="SAM" id="Phobius"/>
    </source>
</evidence>
<dbReference type="EMBL" id="LS398110">
    <property type="protein sequence ID" value="SPP92508.1"/>
    <property type="molecule type" value="Genomic_DNA"/>
</dbReference>
<dbReference type="KEGG" id="bvz:BRAD3257_1377"/>
<dbReference type="AlphaFoldDB" id="A0A2U3PTQ8"/>
<reference evidence="3 4" key="1">
    <citation type="submission" date="2018-03" db="EMBL/GenBank/DDBJ databases">
        <authorList>
            <person name="Gully D."/>
        </authorList>
    </citation>
    <scope>NUCLEOTIDE SEQUENCE [LARGE SCALE GENOMIC DNA]</scope>
    <source>
        <strain evidence="3">ORS3257</strain>
    </source>
</reference>
<accession>A0A2U3PTQ8</accession>
<dbReference type="EMBL" id="JAGIKT010000005">
    <property type="protein sequence ID" value="MBP0110248.1"/>
    <property type="molecule type" value="Genomic_DNA"/>
</dbReference>
<keyword evidence="1" id="KW-1133">Transmembrane helix</keyword>
<dbReference type="Proteomes" id="UP000669317">
    <property type="component" value="Unassembled WGS sequence"/>
</dbReference>